<evidence type="ECO:0000313" key="2">
    <source>
        <dbReference type="Proteomes" id="UP000799755"/>
    </source>
</evidence>
<protein>
    <submittedName>
        <fullName evidence="1">Uncharacterized protein</fullName>
    </submittedName>
</protein>
<sequence length="51" mass="5673">MDPAAVQSPVDLKKRQVAFISDHIDITPSQFSDNYAKTLDNAIHRGDSFVL</sequence>
<reference evidence="1" key="1">
    <citation type="journal article" date="2020" name="Stud. Mycol.">
        <title>101 Dothideomycetes genomes: a test case for predicting lifestyles and emergence of pathogens.</title>
        <authorList>
            <person name="Haridas S."/>
            <person name="Albert R."/>
            <person name="Binder M."/>
            <person name="Bloem J."/>
            <person name="Labutti K."/>
            <person name="Salamov A."/>
            <person name="Andreopoulos B."/>
            <person name="Baker S."/>
            <person name="Barry K."/>
            <person name="Bills G."/>
            <person name="Bluhm B."/>
            <person name="Cannon C."/>
            <person name="Castanera R."/>
            <person name="Culley D."/>
            <person name="Daum C."/>
            <person name="Ezra D."/>
            <person name="Gonzalez J."/>
            <person name="Henrissat B."/>
            <person name="Kuo A."/>
            <person name="Liang C."/>
            <person name="Lipzen A."/>
            <person name="Lutzoni F."/>
            <person name="Magnuson J."/>
            <person name="Mondo S."/>
            <person name="Nolan M."/>
            <person name="Ohm R."/>
            <person name="Pangilinan J."/>
            <person name="Park H.-J."/>
            <person name="Ramirez L."/>
            <person name="Alfaro M."/>
            <person name="Sun H."/>
            <person name="Tritt A."/>
            <person name="Yoshinaga Y."/>
            <person name="Zwiers L.-H."/>
            <person name="Turgeon B."/>
            <person name="Goodwin S."/>
            <person name="Spatafora J."/>
            <person name="Crous P."/>
            <person name="Grigoriev I."/>
        </authorList>
    </citation>
    <scope>NUCLEOTIDE SEQUENCE</scope>
    <source>
        <strain evidence="1">ATCC 200398</strain>
    </source>
</reference>
<keyword evidence="2" id="KW-1185">Reference proteome</keyword>
<proteinExistence type="predicted"/>
<name>A0ACB6QKY7_9PLEO</name>
<accession>A0ACB6QKY7</accession>
<comment type="caution">
    <text evidence="1">The sequence shown here is derived from an EMBL/GenBank/DDBJ whole genome shotgun (WGS) entry which is preliminary data.</text>
</comment>
<evidence type="ECO:0000313" key="1">
    <source>
        <dbReference type="EMBL" id="KAF2467185.1"/>
    </source>
</evidence>
<dbReference type="EMBL" id="MU003521">
    <property type="protein sequence ID" value="KAF2467185.1"/>
    <property type="molecule type" value="Genomic_DNA"/>
</dbReference>
<organism evidence="1 2">
    <name type="scientific">Lindgomyces ingoldianus</name>
    <dbReference type="NCBI Taxonomy" id="673940"/>
    <lineage>
        <taxon>Eukaryota</taxon>
        <taxon>Fungi</taxon>
        <taxon>Dikarya</taxon>
        <taxon>Ascomycota</taxon>
        <taxon>Pezizomycotina</taxon>
        <taxon>Dothideomycetes</taxon>
        <taxon>Pleosporomycetidae</taxon>
        <taxon>Pleosporales</taxon>
        <taxon>Lindgomycetaceae</taxon>
        <taxon>Lindgomyces</taxon>
    </lineage>
</organism>
<gene>
    <name evidence="1" type="ORF">BDR25DRAFT_305633</name>
</gene>
<dbReference type="Proteomes" id="UP000799755">
    <property type="component" value="Unassembled WGS sequence"/>
</dbReference>